<dbReference type="PANTHER" id="PTHR42883:SF2">
    <property type="entry name" value="THYMIDYLYLTRANSFERASE"/>
    <property type="match status" value="1"/>
</dbReference>
<comment type="caution">
    <text evidence="2">The sequence shown here is derived from an EMBL/GenBank/DDBJ whole genome shotgun (WGS) entry which is preliminary data.</text>
</comment>
<evidence type="ECO:0000313" key="2">
    <source>
        <dbReference type="EMBL" id="GGJ35370.1"/>
    </source>
</evidence>
<dbReference type="InterPro" id="IPR005908">
    <property type="entry name" value="G1P_thy_trans_l"/>
</dbReference>
<sequence>MKGLILSGGKGTRLRPLTHTRAKQLVPIGNRANLDYAVDDLSDMGIRDIVVVISPETGTEVQNHLGDGSAYGVNFTYVLQDQPLGLAHAVKTARPHLGEEPFVMYLGDNLLTGGIGHLLEAYHEGETAACILLTEVPNPQSFGVAVLDEQGQISRLIEKPAEYVSPWALVGVYLFTPLIHKVIETLQPSPRGELEITDAIQGLIDWGFTVRSEKVRGWWKDTGKPEDLLDANRLVLSRLERNIAGTVEESELVGEIEIAAGAVVRNSRLRGPISIAAGAVIENAYVGPYTSIGQNAVVKDAEVEYSILMQGAQIRHLSRRLDASILGEEAWMGGRSRKSHSYQVILGDRSSVVVDGE</sequence>
<proteinExistence type="predicted"/>
<dbReference type="SUPFAM" id="SSF53448">
    <property type="entry name" value="Nucleotide-diphospho-sugar transferases"/>
    <property type="match status" value="1"/>
</dbReference>
<dbReference type="EMBL" id="BMOD01000006">
    <property type="protein sequence ID" value="GGJ35370.1"/>
    <property type="molecule type" value="Genomic_DNA"/>
</dbReference>
<name>A0ABQ2CZ44_9DEIO</name>
<keyword evidence="3" id="KW-1185">Reference proteome</keyword>
<feature type="domain" description="Nucleotidyl transferase" evidence="1">
    <location>
        <begin position="2"/>
        <end position="236"/>
    </location>
</feature>
<dbReference type="Gene3D" id="2.160.10.10">
    <property type="entry name" value="Hexapeptide repeat proteins"/>
    <property type="match status" value="1"/>
</dbReference>
<dbReference type="RefSeq" id="WP_189002708.1">
    <property type="nucleotide sequence ID" value="NZ_BMOD01000006.1"/>
</dbReference>
<dbReference type="InterPro" id="IPR005835">
    <property type="entry name" value="NTP_transferase_dom"/>
</dbReference>
<protein>
    <submittedName>
        <fullName evidence="2">Glucose-1-phosphate thymidylyltransferase</fullName>
    </submittedName>
</protein>
<dbReference type="NCBIfam" id="TIGR01208">
    <property type="entry name" value="rmlA_long"/>
    <property type="match status" value="1"/>
</dbReference>
<reference evidence="3" key="1">
    <citation type="journal article" date="2019" name="Int. J. Syst. Evol. Microbiol.">
        <title>The Global Catalogue of Microorganisms (GCM) 10K type strain sequencing project: providing services to taxonomists for standard genome sequencing and annotation.</title>
        <authorList>
            <consortium name="The Broad Institute Genomics Platform"/>
            <consortium name="The Broad Institute Genome Sequencing Center for Infectious Disease"/>
            <person name="Wu L."/>
            <person name="Ma J."/>
        </authorList>
    </citation>
    <scope>NUCLEOTIDE SEQUENCE [LARGE SCALE GENOMIC DNA]</scope>
    <source>
        <strain evidence="3">JCM 14370</strain>
    </source>
</reference>
<evidence type="ECO:0000259" key="1">
    <source>
        <dbReference type="Pfam" id="PF00483"/>
    </source>
</evidence>
<organism evidence="2 3">
    <name type="scientific">Deinococcus roseus</name>
    <dbReference type="NCBI Taxonomy" id="392414"/>
    <lineage>
        <taxon>Bacteria</taxon>
        <taxon>Thermotogati</taxon>
        <taxon>Deinococcota</taxon>
        <taxon>Deinococci</taxon>
        <taxon>Deinococcales</taxon>
        <taxon>Deinococcaceae</taxon>
        <taxon>Deinococcus</taxon>
    </lineage>
</organism>
<gene>
    <name evidence="2" type="ORF">GCM10008938_21790</name>
</gene>
<dbReference type="Pfam" id="PF00483">
    <property type="entry name" value="NTP_transferase"/>
    <property type="match status" value="1"/>
</dbReference>
<dbReference type="InterPro" id="IPR029044">
    <property type="entry name" value="Nucleotide-diphossugar_trans"/>
</dbReference>
<evidence type="ECO:0000313" key="3">
    <source>
        <dbReference type="Proteomes" id="UP000632222"/>
    </source>
</evidence>
<dbReference type="CDD" id="cd04189">
    <property type="entry name" value="G1P_TT_long"/>
    <property type="match status" value="1"/>
</dbReference>
<dbReference type="PANTHER" id="PTHR42883">
    <property type="entry name" value="GLUCOSE-1-PHOSPHATE THYMIDYLTRANSFERASE"/>
    <property type="match status" value="1"/>
</dbReference>
<dbReference type="Gene3D" id="3.90.550.10">
    <property type="entry name" value="Spore Coat Polysaccharide Biosynthesis Protein SpsA, Chain A"/>
    <property type="match status" value="1"/>
</dbReference>
<dbReference type="Proteomes" id="UP000632222">
    <property type="component" value="Unassembled WGS sequence"/>
</dbReference>
<accession>A0ABQ2CZ44</accession>